<proteinExistence type="predicted"/>
<evidence type="ECO:0000313" key="1">
    <source>
        <dbReference type="EMBL" id="GFT22982.1"/>
    </source>
</evidence>
<sequence>MSTGSPRYDTLYSRKNSKSETRIELSEPSNFVFPCFERDHSGSTRDLKVILQNVTLTPNVLAFHENNRYRGEMDREYLRLILKHGIMISENRPQTTDIFKHWFQLGGFFRVMIERLGKLFSRLNRFNF</sequence>
<reference evidence="1" key="1">
    <citation type="submission" date="2020-08" db="EMBL/GenBank/DDBJ databases">
        <title>Multicomponent nature underlies the extraordinary mechanical properties of spider dragline silk.</title>
        <authorList>
            <person name="Kono N."/>
            <person name="Nakamura H."/>
            <person name="Mori M."/>
            <person name="Yoshida Y."/>
            <person name="Ohtoshi R."/>
            <person name="Malay A.D."/>
            <person name="Moran D.A.P."/>
            <person name="Tomita M."/>
            <person name="Numata K."/>
            <person name="Arakawa K."/>
        </authorList>
    </citation>
    <scope>NUCLEOTIDE SEQUENCE</scope>
</reference>
<dbReference type="EMBL" id="BMAW01106175">
    <property type="protein sequence ID" value="GFT22982.1"/>
    <property type="molecule type" value="Genomic_DNA"/>
</dbReference>
<evidence type="ECO:0000313" key="2">
    <source>
        <dbReference type="Proteomes" id="UP000887013"/>
    </source>
</evidence>
<organism evidence="1 2">
    <name type="scientific">Nephila pilipes</name>
    <name type="common">Giant wood spider</name>
    <name type="synonym">Nephila maculata</name>
    <dbReference type="NCBI Taxonomy" id="299642"/>
    <lineage>
        <taxon>Eukaryota</taxon>
        <taxon>Metazoa</taxon>
        <taxon>Ecdysozoa</taxon>
        <taxon>Arthropoda</taxon>
        <taxon>Chelicerata</taxon>
        <taxon>Arachnida</taxon>
        <taxon>Araneae</taxon>
        <taxon>Araneomorphae</taxon>
        <taxon>Entelegynae</taxon>
        <taxon>Araneoidea</taxon>
        <taxon>Nephilidae</taxon>
        <taxon>Nephila</taxon>
    </lineage>
</organism>
<gene>
    <name evidence="1" type="ORF">NPIL_287611</name>
</gene>
<dbReference type="Proteomes" id="UP000887013">
    <property type="component" value="Unassembled WGS sequence"/>
</dbReference>
<comment type="caution">
    <text evidence="1">The sequence shown here is derived from an EMBL/GenBank/DDBJ whole genome shotgun (WGS) entry which is preliminary data.</text>
</comment>
<dbReference type="AlphaFoldDB" id="A0A8X6NNS3"/>
<accession>A0A8X6NNS3</accession>
<protein>
    <submittedName>
        <fullName evidence="1">Uncharacterized protein</fullName>
    </submittedName>
</protein>
<name>A0A8X6NNS3_NEPPI</name>
<keyword evidence="2" id="KW-1185">Reference proteome</keyword>